<reference evidence="3 4" key="1">
    <citation type="submission" date="2019-03" db="EMBL/GenBank/DDBJ databases">
        <title>Genomic Encyclopedia of Type Strains, Phase IV (KMG-IV): sequencing the most valuable type-strain genomes for metagenomic binning, comparative biology and taxonomic classification.</title>
        <authorList>
            <person name="Goeker M."/>
        </authorList>
    </citation>
    <scope>NUCLEOTIDE SEQUENCE [LARGE SCALE GENOMIC DNA]</scope>
    <source>
        <strain evidence="3 4">DSM 19610</strain>
    </source>
</reference>
<feature type="signal peptide" evidence="1">
    <location>
        <begin position="1"/>
        <end position="24"/>
    </location>
</feature>
<dbReference type="OrthoDB" id="7003228at2"/>
<evidence type="ECO:0000256" key="1">
    <source>
        <dbReference type="SAM" id="SignalP"/>
    </source>
</evidence>
<organism evidence="3 4">
    <name type="scientific">Thiogranum longum</name>
    <dbReference type="NCBI Taxonomy" id="1537524"/>
    <lineage>
        <taxon>Bacteria</taxon>
        <taxon>Pseudomonadati</taxon>
        <taxon>Pseudomonadota</taxon>
        <taxon>Gammaproteobacteria</taxon>
        <taxon>Chromatiales</taxon>
        <taxon>Ectothiorhodospiraceae</taxon>
        <taxon>Thiogranum</taxon>
    </lineage>
</organism>
<feature type="domain" description="DUF4412" evidence="2">
    <location>
        <begin position="89"/>
        <end position="254"/>
    </location>
</feature>
<dbReference type="Proteomes" id="UP000295707">
    <property type="component" value="Unassembled WGS sequence"/>
</dbReference>
<dbReference type="EMBL" id="SMFX01000001">
    <property type="protein sequence ID" value="TCK18274.1"/>
    <property type="molecule type" value="Genomic_DNA"/>
</dbReference>
<dbReference type="InterPro" id="IPR025524">
    <property type="entry name" value="DUF4412"/>
</dbReference>
<dbReference type="AlphaFoldDB" id="A0A4R1H8V4"/>
<dbReference type="RefSeq" id="WP_132972091.1">
    <property type="nucleotide sequence ID" value="NZ_SMFX01000001.1"/>
</dbReference>
<feature type="chain" id="PRO_5021032096" evidence="1">
    <location>
        <begin position="25"/>
        <end position="268"/>
    </location>
</feature>
<keyword evidence="1" id="KW-0732">Signal</keyword>
<comment type="caution">
    <text evidence="3">The sequence shown here is derived from an EMBL/GenBank/DDBJ whole genome shotgun (WGS) entry which is preliminary data.</text>
</comment>
<evidence type="ECO:0000259" key="2">
    <source>
        <dbReference type="Pfam" id="PF14371"/>
    </source>
</evidence>
<name>A0A4R1H8V4_9GAMM</name>
<evidence type="ECO:0000313" key="4">
    <source>
        <dbReference type="Proteomes" id="UP000295707"/>
    </source>
</evidence>
<sequence>MTRRILKAFVYLIPALLMTPAVQADATLTMKDGSGKMDSVIEVKGHMVRMSSPGDSEYMLYDAQRDMVIHVNSAKREYMEIDRNTLAEMADSVARVRKEMAPQMAMMRERLKNLPPEQRAMIEQQMGGMASLGAMEAKPAARLTSVKRGSDKVAGFKCERYDVMSDKQRVSELCVATRTGAGLSKSDFSTVRSAMKFMREMAAGAQEISAGMGATEMSMGDVDGVPVSAKDLRNGREFHLVKVSGDKLDETRFNAYRSMSKKDMPKMR</sequence>
<protein>
    <submittedName>
        <fullName evidence="3">Uncharacterized protein DUF4412</fullName>
    </submittedName>
</protein>
<keyword evidence="4" id="KW-1185">Reference proteome</keyword>
<accession>A0A4R1H8V4</accession>
<gene>
    <name evidence="3" type="ORF">DFR30_1550</name>
</gene>
<dbReference type="Pfam" id="PF14371">
    <property type="entry name" value="DUF4412"/>
    <property type="match status" value="1"/>
</dbReference>
<proteinExistence type="predicted"/>
<evidence type="ECO:0000313" key="3">
    <source>
        <dbReference type="EMBL" id="TCK18274.1"/>
    </source>
</evidence>